<evidence type="ECO:0000313" key="3">
    <source>
        <dbReference type="Proteomes" id="UP000441399"/>
    </source>
</evidence>
<dbReference type="InterPro" id="IPR035901">
    <property type="entry name" value="GIY-YIG_endonuc_sf"/>
</dbReference>
<dbReference type="InterPro" id="IPR000305">
    <property type="entry name" value="GIY-YIG_endonuc"/>
</dbReference>
<dbReference type="AlphaFoldDB" id="A0A5S9QIJ2"/>
<evidence type="ECO:0000313" key="2">
    <source>
        <dbReference type="EMBL" id="CAA0117963.1"/>
    </source>
</evidence>
<gene>
    <name evidence="2" type="ORF">OPDIPICF_04816</name>
</gene>
<dbReference type="CDD" id="cd10446">
    <property type="entry name" value="GIY-YIG_unchar_1"/>
    <property type="match status" value="1"/>
</dbReference>
<keyword evidence="3" id="KW-1185">Reference proteome</keyword>
<accession>A0A5S9QIJ2</accession>
<name>A0A5S9QIJ2_9GAMM</name>
<dbReference type="Proteomes" id="UP000441399">
    <property type="component" value="Unassembled WGS sequence"/>
</dbReference>
<dbReference type="OrthoDB" id="89044at2"/>
<evidence type="ECO:0000259" key="1">
    <source>
        <dbReference type="PROSITE" id="PS50164"/>
    </source>
</evidence>
<dbReference type="PROSITE" id="PS50164">
    <property type="entry name" value="GIY_YIG"/>
    <property type="match status" value="1"/>
</dbReference>
<organism evidence="2 3">
    <name type="scientific">BD1-7 clade bacterium</name>
    <dbReference type="NCBI Taxonomy" id="2029982"/>
    <lineage>
        <taxon>Bacteria</taxon>
        <taxon>Pseudomonadati</taxon>
        <taxon>Pseudomonadota</taxon>
        <taxon>Gammaproteobacteria</taxon>
        <taxon>Cellvibrionales</taxon>
        <taxon>Spongiibacteraceae</taxon>
        <taxon>BD1-7 clade</taxon>
    </lineage>
</organism>
<dbReference type="Gene3D" id="3.40.1440.10">
    <property type="entry name" value="GIY-YIG endonuclease"/>
    <property type="match status" value="1"/>
</dbReference>
<sequence length="273" mass="32136">MSIEIKDILTFANEKDYKVHLANWNGKNQPLDVFVSSKETWKGWNSWRSEKDDFNRQYIFSLMDYYHEPNTWLFGGVFEVVERLNNTRAKGYEIELTDQFKPFIGRLKIGWQRTGRAKARKLENCLDKFVLSEILKEEYTGEVFCGYEQINHDFNILENIFLTAKQDWKAALINVKGVYLIMDKSNGKKYVGSAYGDSGIWSRWSCYIGNGHGHNDELTKLIRAKGKQYARDNFRFSLLEYRPMKTDDNDIIARESYWKEALLSRGEFGYNKN</sequence>
<protein>
    <recommendedName>
        <fullName evidence="1">GIY-YIG domain-containing protein</fullName>
    </recommendedName>
</protein>
<proteinExistence type="predicted"/>
<feature type="domain" description="GIY-YIG" evidence="1">
    <location>
        <begin position="174"/>
        <end position="268"/>
    </location>
</feature>
<dbReference type="EMBL" id="CACSIO010000029">
    <property type="protein sequence ID" value="CAA0117963.1"/>
    <property type="molecule type" value="Genomic_DNA"/>
</dbReference>
<dbReference type="SUPFAM" id="SSF82771">
    <property type="entry name" value="GIY-YIG endonuclease"/>
    <property type="match status" value="1"/>
</dbReference>
<reference evidence="2 3" key="1">
    <citation type="submission" date="2019-11" db="EMBL/GenBank/DDBJ databases">
        <authorList>
            <person name="Holert J."/>
        </authorList>
    </citation>
    <scope>NUCLEOTIDE SEQUENCE [LARGE SCALE GENOMIC DNA]</scope>
    <source>
        <strain evidence="2">SB11_3</strain>
    </source>
</reference>